<dbReference type="AlphaFoldDB" id="A0A059D2I9"/>
<dbReference type="Gramene" id="KCW84918">
    <property type="protein sequence ID" value="KCW84918"/>
    <property type="gene ID" value="EUGRSUZ_B01743"/>
</dbReference>
<accession>A0A059D2I9</accession>
<reference evidence="1" key="1">
    <citation type="submission" date="2013-07" db="EMBL/GenBank/DDBJ databases">
        <title>The genome of Eucalyptus grandis.</title>
        <authorList>
            <person name="Schmutz J."/>
            <person name="Hayes R."/>
            <person name="Myburg A."/>
            <person name="Tuskan G."/>
            <person name="Grattapaglia D."/>
            <person name="Rokhsar D.S."/>
        </authorList>
    </citation>
    <scope>NUCLEOTIDE SEQUENCE</scope>
    <source>
        <tissue evidence="1">Leaf extractions</tissue>
    </source>
</reference>
<dbReference type="InParanoid" id="A0A059D2I9"/>
<evidence type="ECO:0000313" key="1">
    <source>
        <dbReference type="EMBL" id="KCW84918.1"/>
    </source>
</evidence>
<gene>
    <name evidence="1" type="ORF">EUGRSUZ_B01743</name>
</gene>
<organism evidence="1">
    <name type="scientific">Eucalyptus grandis</name>
    <name type="common">Flooded gum</name>
    <dbReference type="NCBI Taxonomy" id="71139"/>
    <lineage>
        <taxon>Eukaryota</taxon>
        <taxon>Viridiplantae</taxon>
        <taxon>Streptophyta</taxon>
        <taxon>Embryophyta</taxon>
        <taxon>Tracheophyta</taxon>
        <taxon>Spermatophyta</taxon>
        <taxon>Magnoliopsida</taxon>
        <taxon>eudicotyledons</taxon>
        <taxon>Gunneridae</taxon>
        <taxon>Pentapetalae</taxon>
        <taxon>rosids</taxon>
        <taxon>malvids</taxon>
        <taxon>Myrtales</taxon>
        <taxon>Myrtaceae</taxon>
        <taxon>Myrtoideae</taxon>
        <taxon>Eucalypteae</taxon>
        <taxon>Eucalyptus</taxon>
    </lineage>
</organism>
<proteinExistence type="predicted"/>
<protein>
    <submittedName>
        <fullName evidence="1">Uncharacterized protein</fullName>
    </submittedName>
</protein>
<dbReference type="EMBL" id="KK198754">
    <property type="protein sequence ID" value="KCW84918.1"/>
    <property type="molecule type" value="Genomic_DNA"/>
</dbReference>
<name>A0A059D2I9_EUCGR</name>
<sequence length="78" mass="8986">MEIELPKFNYPNCRNYACDGQCLLRDTDFHGHCDFCDDTDHHAGSFVCVVPNYDHGLISAALRYLRRKPLNISITVIR</sequence>